<organism evidence="5 6">
    <name type="scientific">Wickerhamiella sorbophila</name>
    <dbReference type="NCBI Taxonomy" id="45607"/>
    <lineage>
        <taxon>Eukaryota</taxon>
        <taxon>Fungi</taxon>
        <taxon>Dikarya</taxon>
        <taxon>Ascomycota</taxon>
        <taxon>Saccharomycotina</taxon>
        <taxon>Dipodascomycetes</taxon>
        <taxon>Dipodascales</taxon>
        <taxon>Trichomonascaceae</taxon>
        <taxon>Wickerhamiella</taxon>
    </lineage>
</organism>
<keyword evidence="6" id="KW-1185">Reference proteome</keyword>
<dbReference type="OrthoDB" id="771136at2759"/>
<accession>A0A2T0FI66</accession>
<comment type="caution">
    <text evidence="5">The sequence shown here is derived from an EMBL/GenBank/DDBJ whole genome shotgun (WGS) entry which is preliminary data.</text>
</comment>
<dbReference type="Pfam" id="PF00026">
    <property type="entry name" value="Asp"/>
    <property type="match status" value="1"/>
</dbReference>
<dbReference type="AlphaFoldDB" id="A0A2T0FI66"/>
<dbReference type="InterPro" id="IPR033121">
    <property type="entry name" value="PEPTIDASE_A1"/>
</dbReference>
<dbReference type="GO" id="GO:0006508">
    <property type="term" value="P:proteolysis"/>
    <property type="evidence" value="ECO:0007669"/>
    <property type="project" value="InterPro"/>
</dbReference>
<dbReference type="PANTHER" id="PTHR47966">
    <property type="entry name" value="BETA-SITE APP-CLEAVING ENZYME, ISOFORM A-RELATED"/>
    <property type="match status" value="1"/>
</dbReference>
<feature type="signal peptide" evidence="3">
    <location>
        <begin position="1"/>
        <end position="21"/>
    </location>
</feature>
<evidence type="ECO:0000259" key="4">
    <source>
        <dbReference type="PROSITE" id="PS51767"/>
    </source>
</evidence>
<name>A0A2T0FI66_9ASCO</name>
<gene>
    <name evidence="5" type="ORF">B9G98_02286</name>
</gene>
<dbReference type="RefSeq" id="XP_024664611.1">
    <property type="nucleotide sequence ID" value="XM_024808843.1"/>
</dbReference>
<evidence type="ECO:0000313" key="5">
    <source>
        <dbReference type="EMBL" id="PRT54666.1"/>
    </source>
</evidence>
<dbReference type="InterPro" id="IPR001461">
    <property type="entry name" value="Aspartic_peptidase_A1"/>
</dbReference>
<keyword evidence="3" id="KW-0732">Signal</keyword>
<dbReference type="SUPFAM" id="SSF50630">
    <property type="entry name" value="Acid proteases"/>
    <property type="match status" value="1"/>
</dbReference>
<proteinExistence type="inferred from homology"/>
<evidence type="ECO:0000256" key="1">
    <source>
        <dbReference type="ARBA" id="ARBA00007447"/>
    </source>
</evidence>
<feature type="disulfide bond" evidence="2">
    <location>
        <begin position="321"/>
        <end position="358"/>
    </location>
</feature>
<dbReference type="Proteomes" id="UP000238350">
    <property type="component" value="Unassembled WGS sequence"/>
</dbReference>
<evidence type="ECO:0000313" key="6">
    <source>
        <dbReference type="Proteomes" id="UP000238350"/>
    </source>
</evidence>
<evidence type="ECO:0000256" key="3">
    <source>
        <dbReference type="SAM" id="SignalP"/>
    </source>
</evidence>
<dbReference type="PANTHER" id="PTHR47966:SF51">
    <property type="entry name" value="BETA-SITE APP-CLEAVING ENZYME, ISOFORM A-RELATED"/>
    <property type="match status" value="1"/>
</dbReference>
<evidence type="ECO:0000256" key="2">
    <source>
        <dbReference type="PIRSR" id="PIRSR601461-2"/>
    </source>
</evidence>
<dbReference type="GO" id="GO:0004190">
    <property type="term" value="F:aspartic-type endopeptidase activity"/>
    <property type="evidence" value="ECO:0007669"/>
    <property type="project" value="InterPro"/>
</dbReference>
<feature type="chain" id="PRO_5015684329" evidence="3">
    <location>
        <begin position="22"/>
        <end position="468"/>
    </location>
</feature>
<dbReference type="STRING" id="45607.A0A2T0FI66"/>
<feature type="domain" description="Peptidase A1" evidence="4">
    <location>
        <begin position="45"/>
        <end position="394"/>
    </location>
</feature>
<comment type="similarity">
    <text evidence="1">Belongs to the peptidase A1 family.</text>
</comment>
<dbReference type="GeneID" id="36516034"/>
<dbReference type="Gene3D" id="2.40.70.10">
    <property type="entry name" value="Acid Proteases"/>
    <property type="match status" value="2"/>
</dbReference>
<dbReference type="PRINTS" id="PR00792">
    <property type="entry name" value="PEPSIN"/>
</dbReference>
<keyword evidence="2" id="KW-1015">Disulfide bond</keyword>
<sequence length="468" mass="50009">MRSRFLGILLKLQALWDAAEGGQAGPTEPPTGLANLTLMNNQGIYTVWVAVGTPPQLQECLVDMTSSDSYFISNKLQDCSRAPKTCAFVFEENMSSTLYYYPSTFPSFVSTAANFTGSFASDNVLLGIDVLPNGVEWDGGYSLTNTTFGLAQNGTGYGTDACVVGLGLKNGESCVTTMENGEVSPVYDNLPIAMKNQGFVNRASYSVYLNTWTSKTGFVLFGGIDHAKYHGNLSIVPLVDYAVDASLGTKLVGNPTDFQVVLNGISVSDGNRTVPIASMNFAVSLSLGNTLTTLPASVVKPLAKVLGLASVYEELEYVFPCDREASIVFDLSGVEIAVPLSEYAYSLDANMTDGSPACAMLMTVQDDPLWCLGDPFVRAAYIYVDLELFLAAIAPVKYTIESDVEMAAANGSISGAHPAPHYNASKLTSAINVTAGNTTFFPIVEISAAPKLRITFWAIFSSILFLTL</sequence>
<reference evidence="5 6" key="1">
    <citation type="submission" date="2017-04" db="EMBL/GenBank/DDBJ databases">
        <title>Genome sequencing of [Candida] sorbophila.</title>
        <authorList>
            <person name="Ahn J.O."/>
        </authorList>
    </citation>
    <scope>NUCLEOTIDE SEQUENCE [LARGE SCALE GENOMIC DNA]</scope>
    <source>
        <strain evidence="5 6">DS02</strain>
    </source>
</reference>
<dbReference type="InterPro" id="IPR021109">
    <property type="entry name" value="Peptidase_aspartic_dom_sf"/>
</dbReference>
<protein>
    <submittedName>
        <fullName evidence="5">Aspartic proteinase yapsin-3</fullName>
    </submittedName>
</protein>
<dbReference type="PROSITE" id="PS51767">
    <property type="entry name" value="PEPTIDASE_A1"/>
    <property type="match status" value="1"/>
</dbReference>
<dbReference type="EMBL" id="NDIQ01000021">
    <property type="protein sequence ID" value="PRT54666.1"/>
    <property type="molecule type" value="Genomic_DNA"/>
</dbReference>